<evidence type="ECO:0000313" key="1">
    <source>
        <dbReference type="EMBL" id="VFR54552.1"/>
    </source>
</evidence>
<dbReference type="AlphaFoldDB" id="A0A484TXP8"/>
<accession>A0A484TXP8</accession>
<proteinExistence type="predicted"/>
<gene>
    <name evidence="1" type="ORF">BRI6_3091</name>
    <name evidence="2" type="ORF">BRI9_3152</name>
</gene>
<protein>
    <submittedName>
        <fullName evidence="2">Uncharacterized protein</fullName>
    </submittedName>
</protein>
<dbReference type="EMBL" id="CAADIK010000047">
    <property type="protein sequence ID" value="VFR79632.1"/>
    <property type="molecule type" value="Genomic_DNA"/>
</dbReference>
<sequence>MHALMTTRTRQRYDTRRLALAAMLTGLLLAAAPGAPALAQAASGTAAAGKDVVDATELTIEVQDERSLDFRILVPSELKWVRTQAEENRFDESGTVRDMRQLFVAESDKPGLPTLAVYAAEIPPERAALEIGYGMLFASVWANRVDSVDRLFDEGGAGIMASREVNGQTKRMMINVWRRGLAIVVVRAEIDDAHAAVWIPRLEEMLQKSMVFVNETLGDALEASMERHEMKLPSGKVMPFLMPPGWKPVKPVKAGFPAVMFQDSTYPEGERAVGLFAVPTSVMQETPPEAVDQAVADTSDLLLRSFKPGLRYQRVRVEDPYTAPGFQDVAELNAFFEERLMPDGEGPERDALGFFAALPGSILGLSTTSVQQTGMRGMGARMHEHFVREQLMTAMHAYGKSQQR</sequence>
<dbReference type="EMBL" id="CAADII010000030">
    <property type="protein sequence ID" value="VFR54552.1"/>
    <property type="molecule type" value="Genomic_DNA"/>
</dbReference>
<evidence type="ECO:0000313" key="2">
    <source>
        <dbReference type="EMBL" id="VFR79632.1"/>
    </source>
</evidence>
<name>A0A484TXP8_9ZZZZ</name>
<reference evidence="2" key="1">
    <citation type="submission" date="2019-03" db="EMBL/GenBank/DDBJ databases">
        <authorList>
            <person name="Danneels B."/>
        </authorList>
    </citation>
    <scope>NUCLEOTIDE SEQUENCE</scope>
</reference>
<organism evidence="2">
    <name type="scientific">plant metagenome</name>
    <dbReference type="NCBI Taxonomy" id="1297885"/>
    <lineage>
        <taxon>unclassified sequences</taxon>
        <taxon>metagenomes</taxon>
        <taxon>organismal metagenomes</taxon>
    </lineage>
</organism>